<reference evidence="7 8" key="1">
    <citation type="submission" date="2006-02" db="EMBL/GenBank/DDBJ databases">
        <authorList>
            <person name="Murray A."/>
            <person name="Staley J."/>
            <person name="Ferriera S."/>
            <person name="Johnson J."/>
            <person name="Kravitz S."/>
            <person name="Halpern A."/>
            <person name="Remington K."/>
            <person name="Beeson K."/>
            <person name="Tran B."/>
            <person name="Rogers Y.-H."/>
            <person name="Friedman R."/>
            <person name="Venter J.C."/>
        </authorList>
    </citation>
    <scope>NUCLEOTIDE SEQUENCE [LARGE SCALE GENOMIC DNA]</scope>
    <source>
        <strain evidence="7 8">23-P</strain>
    </source>
</reference>
<dbReference type="PROSITE" id="PS01230">
    <property type="entry name" value="TRMA_1"/>
    <property type="match status" value="1"/>
</dbReference>
<dbReference type="PANTHER" id="PTHR11061:SF30">
    <property type="entry name" value="TRNA (URACIL(54)-C(5))-METHYLTRANSFERASE"/>
    <property type="match status" value="1"/>
</dbReference>
<dbReference type="STRING" id="313594.PI23P_10375"/>
<dbReference type="InterPro" id="IPR002792">
    <property type="entry name" value="TRAM_dom"/>
</dbReference>
<sequence>MSRRERNQFVKKNQVLELKIEDYAFGGKGIARIHSEEGSFVIFVPNTLPGQLVKAQISKSSKKYAEAKLIDVLEASQDEIQVPYQDIPGAPYIQLPIELQHKYKKESTLSLFKKIGKVENIDALFDEFVTSPNVFHYRNKMEYGFSAIGYDRITKRDKDEFTLGFKRRGVWWMGDDLNKDSGLFDKQMEDHLKNIKQYCIETGLDPWHGPKREGFFRYFVVRKSFKTDELLCNLVTTSPELEKFDLNKFADFLKDIFGKRLAGLLHTINDETGDRTIATSGSLNLVYGKDKIVEQLLGLDFEISMKSFFQTNPKCAEKLYNKVVEYVLEDKTKVDNTVVMDLFCGTGTIGQIVASKSKNAQIIGVDIVASAIEDAEKNAKRNNITGVQFFAADVGKFLTSHPEYENKIKTIILDPARAGIAPKTLQKIINLNADRMVYVSCNPATQARDTELLGAAGYVIKKMSLVDQFPHTAHIETVVLFEKVS</sequence>
<keyword evidence="3 4" id="KW-0949">S-adenosyl-L-methionine</keyword>
<dbReference type="SUPFAM" id="SSF53335">
    <property type="entry name" value="S-adenosyl-L-methionine-dependent methyltransferases"/>
    <property type="match status" value="1"/>
</dbReference>
<dbReference type="InterPro" id="IPR029063">
    <property type="entry name" value="SAM-dependent_MTases_sf"/>
</dbReference>
<keyword evidence="2 4" id="KW-0808">Transferase</keyword>
<comment type="similarity">
    <text evidence="4">Belongs to the class I-like SAM-binding methyltransferase superfamily. RNA M5U methyltransferase family.</text>
</comment>
<dbReference type="EMBL" id="AAOG01000002">
    <property type="protein sequence ID" value="EAR13027.1"/>
    <property type="molecule type" value="Genomic_DNA"/>
</dbReference>
<feature type="binding site" evidence="4">
    <location>
        <position position="310"/>
    </location>
    <ligand>
        <name>S-adenosyl-L-methionine</name>
        <dbReference type="ChEBI" id="CHEBI:59789"/>
    </ligand>
</feature>
<comment type="caution">
    <text evidence="7">The sequence shown here is derived from an EMBL/GenBank/DDBJ whole genome shotgun (WGS) entry which is preliminary data.</text>
</comment>
<dbReference type="InterPro" id="IPR030391">
    <property type="entry name" value="MeTrfase_TrmA_CS"/>
</dbReference>
<evidence type="ECO:0000256" key="2">
    <source>
        <dbReference type="ARBA" id="ARBA00022679"/>
    </source>
</evidence>
<dbReference type="FunFam" id="3.40.50.150:FF:000009">
    <property type="entry name" value="23S rRNA (Uracil(1939)-C(5))-methyltransferase RlmD"/>
    <property type="match status" value="1"/>
</dbReference>
<dbReference type="InterPro" id="IPR025714">
    <property type="entry name" value="Methyltranfer_dom"/>
</dbReference>
<dbReference type="NCBIfam" id="TIGR00479">
    <property type="entry name" value="rumA"/>
    <property type="match status" value="1"/>
</dbReference>
<evidence type="ECO:0000256" key="1">
    <source>
        <dbReference type="ARBA" id="ARBA00022603"/>
    </source>
</evidence>
<dbReference type="GO" id="GO:0070475">
    <property type="term" value="P:rRNA base methylation"/>
    <property type="evidence" value="ECO:0007669"/>
    <property type="project" value="TreeGrafter"/>
</dbReference>
<dbReference type="InterPro" id="IPR012340">
    <property type="entry name" value="NA-bd_OB-fold"/>
</dbReference>
<dbReference type="InterPro" id="IPR030390">
    <property type="entry name" value="MeTrfase_TrmA_AS"/>
</dbReference>
<keyword evidence="1 4" id="KW-0489">Methyltransferase</keyword>
<dbReference type="SUPFAM" id="SSF50249">
    <property type="entry name" value="Nucleic acid-binding proteins"/>
    <property type="match status" value="1"/>
</dbReference>
<dbReference type="PANTHER" id="PTHR11061">
    <property type="entry name" value="RNA M5U METHYLTRANSFERASE"/>
    <property type="match status" value="1"/>
</dbReference>
<evidence type="ECO:0000256" key="5">
    <source>
        <dbReference type="PROSITE-ProRule" id="PRU10015"/>
    </source>
</evidence>
<dbReference type="PROSITE" id="PS01231">
    <property type="entry name" value="TRMA_2"/>
    <property type="match status" value="1"/>
</dbReference>
<feature type="active site" evidence="5">
    <location>
        <position position="441"/>
    </location>
</feature>
<dbReference type="Pfam" id="PF01938">
    <property type="entry name" value="TRAM"/>
    <property type="match status" value="1"/>
</dbReference>
<keyword evidence="8" id="KW-1185">Reference proteome</keyword>
<dbReference type="PROSITE" id="PS50926">
    <property type="entry name" value="TRAM"/>
    <property type="match status" value="1"/>
</dbReference>
<gene>
    <name evidence="7" type="ORF">PI23P_10375</name>
</gene>
<dbReference type="PROSITE" id="PS51687">
    <property type="entry name" value="SAM_MT_RNA_M5U"/>
    <property type="match status" value="1"/>
</dbReference>
<dbReference type="HOGENOM" id="CLU_014689_7_0_10"/>
<evidence type="ECO:0000313" key="8">
    <source>
        <dbReference type="Proteomes" id="UP000003053"/>
    </source>
</evidence>
<feature type="binding site" evidence="4">
    <location>
        <position position="343"/>
    </location>
    <ligand>
        <name>S-adenosyl-L-methionine</name>
        <dbReference type="ChEBI" id="CHEBI:59789"/>
    </ligand>
</feature>
<name>A4C0T4_9FLAO</name>
<feature type="binding site" evidence="4">
    <location>
        <position position="366"/>
    </location>
    <ligand>
        <name>S-adenosyl-L-methionine</name>
        <dbReference type="ChEBI" id="CHEBI:59789"/>
    </ligand>
</feature>
<dbReference type="AlphaFoldDB" id="A4C0T4"/>
<evidence type="ECO:0000256" key="4">
    <source>
        <dbReference type="PROSITE-ProRule" id="PRU01024"/>
    </source>
</evidence>
<feature type="domain" description="TRAM" evidence="6">
    <location>
        <begin position="9"/>
        <end position="71"/>
    </location>
</feature>
<dbReference type="CDD" id="cd02440">
    <property type="entry name" value="AdoMet_MTases"/>
    <property type="match status" value="1"/>
</dbReference>
<dbReference type="GO" id="GO:0070041">
    <property type="term" value="F:rRNA (uridine-C5-)-methyltransferase activity"/>
    <property type="evidence" value="ECO:0007669"/>
    <property type="project" value="TreeGrafter"/>
</dbReference>
<dbReference type="Proteomes" id="UP000003053">
    <property type="component" value="Unassembled WGS sequence"/>
</dbReference>
<evidence type="ECO:0000313" key="7">
    <source>
        <dbReference type="EMBL" id="EAR13027.1"/>
    </source>
</evidence>
<protein>
    <submittedName>
        <fullName evidence="7">tRNA (Uracil-5-)-methyltransferase</fullName>
    </submittedName>
</protein>
<feature type="active site" description="Nucleophile" evidence="4">
    <location>
        <position position="441"/>
    </location>
</feature>
<dbReference type="RefSeq" id="WP_004570695.1">
    <property type="nucleotide sequence ID" value="NZ_CH724148.1"/>
</dbReference>
<dbReference type="Gene3D" id="2.40.50.1070">
    <property type="match status" value="1"/>
</dbReference>
<feature type="binding site" evidence="4">
    <location>
        <position position="414"/>
    </location>
    <ligand>
        <name>S-adenosyl-L-methionine</name>
        <dbReference type="ChEBI" id="CHEBI:59789"/>
    </ligand>
</feature>
<accession>A4C0T4</accession>
<dbReference type="InterPro" id="IPR010280">
    <property type="entry name" value="U5_MeTrfase_fam"/>
</dbReference>
<dbReference type="Gene3D" id="3.40.50.150">
    <property type="entry name" value="Vaccinia Virus protein VP39"/>
    <property type="match status" value="1"/>
</dbReference>
<evidence type="ECO:0000259" key="6">
    <source>
        <dbReference type="PROSITE" id="PS50926"/>
    </source>
</evidence>
<proteinExistence type="inferred from homology"/>
<dbReference type="Pfam" id="PF13847">
    <property type="entry name" value="Methyltransf_31"/>
    <property type="match status" value="1"/>
</dbReference>
<evidence type="ECO:0000256" key="3">
    <source>
        <dbReference type="ARBA" id="ARBA00022691"/>
    </source>
</evidence>
<organism evidence="7 8">
    <name type="scientific">Polaribacter irgensii 23-P</name>
    <dbReference type="NCBI Taxonomy" id="313594"/>
    <lineage>
        <taxon>Bacteria</taxon>
        <taxon>Pseudomonadati</taxon>
        <taxon>Bacteroidota</taxon>
        <taxon>Flavobacteriia</taxon>
        <taxon>Flavobacteriales</taxon>
        <taxon>Flavobacteriaceae</taxon>
    </lineage>
</organism>
<dbReference type="eggNOG" id="COG2265">
    <property type="taxonomic scope" value="Bacteria"/>
</dbReference>
<dbReference type="Gene3D" id="2.40.50.140">
    <property type="entry name" value="Nucleic acid-binding proteins"/>
    <property type="match status" value="1"/>
</dbReference>
<dbReference type="OrthoDB" id="9804590at2"/>